<reference evidence="3 4" key="1">
    <citation type="journal article" date="2016" name="Nat. Commun.">
        <title>Thousands of microbial genomes shed light on interconnected biogeochemical processes in an aquifer system.</title>
        <authorList>
            <person name="Anantharaman K."/>
            <person name="Brown C.T."/>
            <person name="Hug L.A."/>
            <person name="Sharon I."/>
            <person name="Castelle C.J."/>
            <person name="Probst A.J."/>
            <person name="Thomas B.C."/>
            <person name="Singh A."/>
            <person name="Wilkins M.J."/>
            <person name="Karaoz U."/>
            <person name="Brodie E.L."/>
            <person name="Williams K.H."/>
            <person name="Hubbard S.S."/>
            <person name="Banfield J.F."/>
        </authorList>
    </citation>
    <scope>NUCLEOTIDE SEQUENCE [LARGE SCALE GENOMIC DNA]</scope>
</reference>
<evidence type="ECO:0000313" key="3">
    <source>
        <dbReference type="EMBL" id="OGC93185.1"/>
    </source>
</evidence>
<dbReference type="Pfam" id="PF13399">
    <property type="entry name" value="LytR_C"/>
    <property type="match status" value="1"/>
</dbReference>
<feature type="transmembrane region" description="Helical" evidence="1">
    <location>
        <begin position="97"/>
        <end position="120"/>
    </location>
</feature>
<dbReference type="EMBL" id="MEXH01000001">
    <property type="protein sequence ID" value="OGC93185.1"/>
    <property type="molecule type" value="Genomic_DNA"/>
</dbReference>
<dbReference type="Gene3D" id="3.30.70.2390">
    <property type="match status" value="1"/>
</dbReference>
<organism evidence="3 4">
    <name type="scientific">Candidatus Amesbacteria bacterium RIFCSPHIGHO2_01_FULL_48_32b</name>
    <dbReference type="NCBI Taxonomy" id="1797253"/>
    <lineage>
        <taxon>Bacteria</taxon>
        <taxon>Candidatus Amesiibacteriota</taxon>
    </lineage>
</organism>
<keyword evidence="1" id="KW-0812">Transmembrane</keyword>
<comment type="caution">
    <text evidence="3">The sequence shown here is derived from an EMBL/GenBank/DDBJ whole genome shotgun (WGS) entry which is preliminary data.</text>
</comment>
<protein>
    <recommendedName>
        <fullName evidence="2">LytR/CpsA/Psr regulator C-terminal domain-containing protein</fullName>
    </recommendedName>
</protein>
<keyword evidence="1" id="KW-1133">Transmembrane helix</keyword>
<evidence type="ECO:0000313" key="4">
    <source>
        <dbReference type="Proteomes" id="UP000178176"/>
    </source>
</evidence>
<keyword evidence="1" id="KW-0472">Membrane</keyword>
<feature type="domain" description="LytR/CpsA/Psr regulator C-terminal" evidence="2">
    <location>
        <begin position="161"/>
        <end position="250"/>
    </location>
</feature>
<proteinExistence type="predicted"/>
<dbReference type="AlphaFoldDB" id="A0A1F4YGR6"/>
<evidence type="ECO:0000259" key="2">
    <source>
        <dbReference type="Pfam" id="PF13399"/>
    </source>
</evidence>
<dbReference type="InterPro" id="IPR027381">
    <property type="entry name" value="LytR/CpsA/Psr_C"/>
</dbReference>
<gene>
    <name evidence="3" type="ORF">A2876_04765</name>
</gene>
<sequence>MGVMPAMKKKTSEEPVVEEKPKVMLEAAVEAEPSGVVEPVSESISATVGDLARIQETPKAGPTIESVPAEISGSVPTTMPTMPVEVTAVTSSGGGWMWGWAVISLLLGLVLGGGVGYMVWGRDKNLDKKMVTSELAAPESGVTEVSGPTPTIPVVEVKREDVKLQVLNGSGVVGAASVEAKRMEGLGYKDVKTGNADRDDYQETSISVKSGKAAVWELVKGDLEGKYEVSTTSGSLDKGSEFDAVVILGSK</sequence>
<dbReference type="Proteomes" id="UP000178176">
    <property type="component" value="Unassembled WGS sequence"/>
</dbReference>
<evidence type="ECO:0000256" key="1">
    <source>
        <dbReference type="SAM" id="Phobius"/>
    </source>
</evidence>
<name>A0A1F4YGR6_9BACT</name>
<accession>A0A1F4YGR6</accession>